<protein>
    <submittedName>
        <fullName evidence="1">2,3-bisphosphoglycerate-dependent phosphoglycerate</fullName>
    </submittedName>
</protein>
<reference evidence="1" key="1">
    <citation type="submission" date="2022-05" db="EMBL/GenBank/DDBJ databases">
        <title>The Musa troglodytarum L. genome provides insights into the mechanism of non-climacteric behaviour and enrichment of carotenoids.</title>
        <authorList>
            <person name="Wang J."/>
        </authorList>
    </citation>
    <scope>NUCLEOTIDE SEQUENCE</scope>
    <source>
        <tissue evidence="1">Leaf</tissue>
    </source>
</reference>
<dbReference type="Proteomes" id="UP001055439">
    <property type="component" value="Chromosome 8"/>
</dbReference>
<dbReference type="OrthoDB" id="354304at2759"/>
<accession>A0A9E7HRL6</accession>
<keyword evidence="2" id="KW-1185">Reference proteome</keyword>
<proteinExistence type="predicted"/>
<sequence length="131" mass="14282">MASSACHHALGLIQAQGNSPRTGLQDKVGSFSLELVSKDMQLLSRGSHYPGSRKLCLVRASRYGELQGLNKQETAARFGKEKVISLELSTGIPMLSILKKGKFIRRGGPIGPSEAGFCHQYSRSFSWLEMA</sequence>
<gene>
    <name evidence="1" type="ORF">MUK42_07233</name>
</gene>
<evidence type="ECO:0000313" key="1">
    <source>
        <dbReference type="EMBL" id="URE38320.1"/>
    </source>
</evidence>
<evidence type="ECO:0000313" key="2">
    <source>
        <dbReference type="Proteomes" id="UP001055439"/>
    </source>
</evidence>
<organism evidence="1 2">
    <name type="scientific">Musa troglodytarum</name>
    <name type="common">fe'i banana</name>
    <dbReference type="NCBI Taxonomy" id="320322"/>
    <lineage>
        <taxon>Eukaryota</taxon>
        <taxon>Viridiplantae</taxon>
        <taxon>Streptophyta</taxon>
        <taxon>Embryophyta</taxon>
        <taxon>Tracheophyta</taxon>
        <taxon>Spermatophyta</taxon>
        <taxon>Magnoliopsida</taxon>
        <taxon>Liliopsida</taxon>
        <taxon>Zingiberales</taxon>
        <taxon>Musaceae</taxon>
        <taxon>Musa</taxon>
    </lineage>
</organism>
<dbReference type="EMBL" id="CP097510">
    <property type="protein sequence ID" value="URE38320.1"/>
    <property type="molecule type" value="Genomic_DNA"/>
</dbReference>
<dbReference type="AlphaFoldDB" id="A0A9E7HRL6"/>
<name>A0A9E7HRL6_9LILI</name>